<keyword evidence="4" id="KW-1185">Reference proteome</keyword>
<feature type="region of interest" description="Disordered" evidence="1">
    <location>
        <begin position="1"/>
        <end position="160"/>
    </location>
</feature>
<feature type="compositionally biased region" description="Low complexity" evidence="1">
    <location>
        <begin position="575"/>
        <end position="589"/>
    </location>
</feature>
<name>A0ABR1XJA1_9PEZI</name>
<sequence>MSFQLFPAPPRKPRKQPASFVAQSPASPEPAVELAERAKAPGELHELIIKINPEPTAQIQLPGQAHTTDTKTYRAAPASDGSRQRPRIETSCASSADMNAPSSAAGRKRSQSNATQSSRTFSPKSASSLSSKVDPRTTGSPALSESATLIGTINNSSPPVMRSIFPRYNPNLRLSQQAYKPTQASPTHIPKDKISKSPYSPEFYIPHGKWTRSESPKAPYYTPIFELIHIWTAANNKLDPEAKRTFSLQLHGGSSADKDSDKALGPRDLVFGTSPVKPLYMLQQSPNSTGEPQPRSKHEVLISRHHPTKAETPVLPVAHLDLNRPPPHRTSSDVDIQDTSAVHITNVHSKLAALSALEAAANSPEASSIALVDPTASSPAAAQLAATAVAESESKYGCQLFFCPISEKLMEPYETNKSATYELRHPQVGALPVVVQGDVKKALQSLWEGEAPKDGSRSGSPHYYRPLPPIHTTISLLNPFAMPRSNLNEPPLEASSPSQKSRANGQSQQPHSPAPDEIFVRLDLTTHALTIDAAALTAVSSSKGADAHKYIIDTAVSAVLAVAVAESKREGQFATRSRTNSESSSSKETQGVGGGQLPWVDAEGNFVFEGPPTTAARERGKVKVKGWFGERSKATPKGNRKQGGDLEAGTAGQEVSGKKRDELPFVAELILWVVESAFKIVVFVLGMLLKVIAKIVVGACKCVAKA</sequence>
<proteinExistence type="predicted"/>
<evidence type="ECO:0000256" key="2">
    <source>
        <dbReference type="SAM" id="Phobius"/>
    </source>
</evidence>
<accession>A0ABR1XJA1</accession>
<organism evidence="3 4">
    <name type="scientific">Phyllosticta citrichinensis</name>
    <dbReference type="NCBI Taxonomy" id="1130410"/>
    <lineage>
        <taxon>Eukaryota</taxon>
        <taxon>Fungi</taxon>
        <taxon>Dikarya</taxon>
        <taxon>Ascomycota</taxon>
        <taxon>Pezizomycotina</taxon>
        <taxon>Dothideomycetes</taxon>
        <taxon>Dothideomycetes incertae sedis</taxon>
        <taxon>Botryosphaeriales</taxon>
        <taxon>Phyllostictaceae</taxon>
        <taxon>Phyllosticta</taxon>
    </lineage>
</organism>
<feature type="compositionally biased region" description="Polar residues" evidence="1">
    <location>
        <begin position="282"/>
        <end position="291"/>
    </location>
</feature>
<gene>
    <name evidence="3" type="ORF">IWX90DRAFT_316022</name>
</gene>
<feature type="transmembrane region" description="Helical" evidence="2">
    <location>
        <begin position="669"/>
        <end position="689"/>
    </location>
</feature>
<feature type="compositionally biased region" description="Polar residues" evidence="1">
    <location>
        <begin position="111"/>
        <end position="121"/>
    </location>
</feature>
<feature type="compositionally biased region" description="Low complexity" evidence="1">
    <location>
        <begin position="122"/>
        <end position="131"/>
    </location>
</feature>
<keyword evidence="2" id="KW-1133">Transmembrane helix</keyword>
<evidence type="ECO:0000313" key="3">
    <source>
        <dbReference type="EMBL" id="KAK8157154.1"/>
    </source>
</evidence>
<evidence type="ECO:0000256" key="1">
    <source>
        <dbReference type="SAM" id="MobiDB-lite"/>
    </source>
</evidence>
<comment type="caution">
    <text evidence="3">The sequence shown here is derived from an EMBL/GenBank/DDBJ whole genome shotgun (WGS) entry which is preliminary data.</text>
</comment>
<evidence type="ECO:0000313" key="4">
    <source>
        <dbReference type="Proteomes" id="UP001456524"/>
    </source>
</evidence>
<dbReference type="Proteomes" id="UP001456524">
    <property type="component" value="Unassembled WGS sequence"/>
</dbReference>
<dbReference type="EMBL" id="JBBWUH010000009">
    <property type="protein sequence ID" value="KAK8157154.1"/>
    <property type="molecule type" value="Genomic_DNA"/>
</dbReference>
<feature type="compositionally biased region" description="Polar residues" evidence="1">
    <location>
        <begin position="55"/>
        <end position="67"/>
    </location>
</feature>
<protein>
    <submittedName>
        <fullName evidence="3">Uncharacterized protein</fullName>
    </submittedName>
</protein>
<feature type="region of interest" description="Disordered" evidence="1">
    <location>
        <begin position="631"/>
        <end position="655"/>
    </location>
</feature>
<feature type="compositionally biased region" description="Polar residues" evidence="1">
    <location>
        <begin position="495"/>
        <end position="511"/>
    </location>
</feature>
<feature type="compositionally biased region" description="Polar residues" evidence="1">
    <location>
        <begin position="137"/>
        <end position="158"/>
    </location>
</feature>
<feature type="compositionally biased region" description="Basic and acidic residues" evidence="1">
    <location>
        <begin position="34"/>
        <end position="48"/>
    </location>
</feature>
<keyword evidence="2" id="KW-0812">Transmembrane</keyword>
<feature type="region of interest" description="Disordered" evidence="1">
    <location>
        <begin position="280"/>
        <end position="299"/>
    </location>
</feature>
<keyword evidence="2" id="KW-0472">Membrane</keyword>
<feature type="region of interest" description="Disordered" evidence="1">
    <location>
        <begin position="481"/>
        <end position="514"/>
    </location>
</feature>
<feature type="compositionally biased region" description="Polar residues" evidence="1">
    <location>
        <begin position="91"/>
        <end position="102"/>
    </location>
</feature>
<feature type="region of interest" description="Disordered" evidence="1">
    <location>
        <begin position="569"/>
        <end position="595"/>
    </location>
</feature>
<reference evidence="3 4" key="1">
    <citation type="journal article" date="2022" name="G3 (Bethesda)">
        <title>Enemy or ally: a genomic approach to elucidate the lifestyle of Phyllosticta citrichinaensis.</title>
        <authorList>
            <person name="Buijs V.A."/>
            <person name="Groenewald J.Z."/>
            <person name="Haridas S."/>
            <person name="LaButti K.M."/>
            <person name="Lipzen A."/>
            <person name="Martin F.M."/>
            <person name="Barry K."/>
            <person name="Grigoriev I.V."/>
            <person name="Crous P.W."/>
            <person name="Seidl M.F."/>
        </authorList>
    </citation>
    <scope>NUCLEOTIDE SEQUENCE [LARGE SCALE GENOMIC DNA]</scope>
    <source>
        <strain evidence="3 4">CBS 129764</strain>
    </source>
</reference>